<dbReference type="InterPro" id="IPR027417">
    <property type="entry name" value="P-loop_NTPase"/>
</dbReference>
<accession>A0ABP9WZG5</accession>
<evidence type="ECO:0000259" key="1">
    <source>
        <dbReference type="Pfam" id="PF13175"/>
    </source>
</evidence>
<dbReference type="Proteomes" id="UP001428290">
    <property type="component" value="Unassembled WGS sequence"/>
</dbReference>
<dbReference type="Gene3D" id="3.40.50.300">
    <property type="entry name" value="P-loop containing nucleotide triphosphate hydrolases"/>
    <property type="match status" value="1"/>
</dbReference>
<proteinExistence type="predicted"/>
<dbReference type="InterPro" id="IPR051396">
    <property type="entry name" value="Bact_Antivir_Def_Nuclease"/>
</dbReference>
<sequence>MQQIETLYLPNLKRKDDKQDPYLVQRIDDNEADTPTLVPLTQLDSLSRVNILVGTNNSGKSRFMRLLTETTNFSVRLRDVDFINRTIGNAIDKIISTYTFIGHTQISKYDTSFLTKLKSKLITKNNTNTSTNYQNIFDVFNHLSEYNSIYDQLKDIKNISKEIVEILKSTQLNLTKNIYIPTIRGLRPLNSNYTDFYKMQTIQSYFKDAEHKPEIFTGLGLYQELRHYLLGNNDQRTKIRKYQEFISNSLFEGKEVTLIPSEEQKIVVVKIGNELERPIHELGDGIQSAIILTFLPFVSLENCIFFIEEPELFLHPSMQRKILEFYHSLDRHLFFMTTHSNHLLDITIDIPEISIYSFRKLLTSSDDDQMPQFVVENVDNNQSSSLELLGVRNSSVLLVNATIWVEGITDRWYLREMLRMYMETLPNPKPKLEEDIHYAFVEYGGDNINHFSFLDMEEHPIIVDRLCAKAIVIIDQDDEQKKLDRKQQLQAKLGDRLIILPCREIENSLPPEVIRSVVIEYETTKQNPKPELNSFIYADYQNEPLGNFIKDLIIKGAQSRRGCYSSGSGTITQKLDFCKRALKYINPLTDAELAKLDTEERQLRHLELFQALPESTQQIIIKLYDFIKARNI</sequence>
<dbReference type="InterPro" id="IPR041685">
    <property type="entry name" value="AAA_GajA/Old/RecF-like"/>
</dbReference>
<dbReference type="RefSeq" id="WP_345721196.1">
    <property type="nucleotide sequence ID" value="NZ_BAABRU010000004.1"/>
</dbReference>
<gene>
    <name evidence="2" type="ORF">Hgul01_01362</name>
</gene>
<comment type="caution">
    <text evidence="2">The sequence shown here is derived from an EMBL/GenBank/DDBJ whole genome shotgun (WGS) entry which is preliminary data.</text>
</comment>
<dbReference type="Pfam" id="PF13175">
    <property type="entry name" value="AAA_15"/>
    <property type="match status" value="1"/>
</dbReference>
<organism evidence="2 3">
    <name type="scientific">Herpetosiphon gulosus</name>
    <dbReference type="NCBI Taxonomy" id="1973496"/>
    <lineage>
        <taxon>Bacteria</taxon>
        <taxon>Bacillati</taxon>
        <taxon>Chloroflexota</taxon>
        <taxon>Chloroflexia</taxon>
        <taxon>Herpetosiphonales</taxon>
        <taxon>Herpetosiphonaceae</taxon>
        <taxon>Herpetosiphon</taxon>
    </lineage>
</organism>
<dbReference type="SUPFAM" id="SSF52540">
    <property type="entry name" value="P-loop containing nucleoside triphosphate hydrolases"/>
    <property type="match status" value="1"/>
</dbReference>
<reference evidence="2 3" key="1">
    <citation type="submission" date="2024-02" db="EMBL/GenBank/DDBJ databases">
        <title>Herpetosiphon gulosus NBRC 112829.</title>
        <authorList>
            <person name="Ichikawa N."/>
            <person name="Katano-Makiyama Y."/>
            <person name="Hidaka K."/>
        </authorList>
    </citation>
    <scope>NUCLEOTIDE SEQUENCE [LARGE SCALE GENOMIC DNA]</scope>
    <source>
        <strain evidence="2 3">NBRC 112829</strain>
    </source>
</reference>
<name>A0ABP9WZG5_9CHLR</name>
<dbReference type="PANTHER" id="PTHR43581">
    <property type="entry name" value="ATP/GTP PHOSPHATASE"/>
    <property type="match status" value="1"/>
</dbReference>
<keyword evidence="3" id="KW-1185">Reference proteome</keyword>
<evidence type="ECO:0000313" key="2">
    <source>
        <dbReference type="EMBL" id="GAA5527575.1"/>
    </source>
</evidence>
<protein>
    <recommendedName>
        <fullName evidence="1">Endonuclease GajA/Old nuclease/RecF-like AAA domain-containing protein</fullName>
    </recommendedName>
</protein>
<dbReference type="PANTHER" id="PTHR43581:SF4">
    <property type="entry name" value="ATP_GTP PHOSPHATASE"/>
    <property type="match status" value="1"/>
</dbReference>
<feature type="domain" description="Endonuclease GajA/Old nuclease/RecF-like AAA" evidence="1">
    <location>
        <begin position="46"/>
        <end position="343"/>
    </location>
</feature>
<evidence type="ECO:0000313" key="3">
    <source>
        <dbReference type="Proteomes" id="UP001428290"/>
    </source>
</evidence>
<dbReference type="EMBL" id="BAABRU010000004">
    <property type="protein sequence ID" value="GAA5527575.1"/>
    <property type="molecule type" value="Genomic_DNA"/>
</dbReference>